<keyword evidence="5" id="KW-0560">Oxidoreductase</keyword>
<evidence type="ECO:0000313" key="8">
    <source>
        <dbReference type="Proteomes" id="UP000198914"/>
    </source>
</evidence>
<evidence type="ECO:0000313" key="7">
    <source>
        <dbReference type="EMBL" id="SDZ49563.1"/>
    </source>
</evidence>
<dbReference type="PROSITE" id="PS51387">
    <property type="entry name" value="FAD_PCMH"/>
    <property type="match status" value="1"/>
</dbReference>
<keyword evidence="4" id="KW-0274">FAD</keyword>
<dbReference type="STRING" id="1244108.SAMN05444004_11723"/>
<dbReference type="Pfam" id="PF08031">
    <property type="entry name" value="BBE"/>
    <property type="match status" value="1"/>
</dbReference>
<dbReference type="GO" id="GO:0016491">
    <property type="term" value="F:oxidoreductase activity"/>
    <property type="evidence" value="ECO:0007669"/>
    <property type="project" value="UniProtKB-KW"/>
</dbReference>
<evidence type="ECO:0000256" key="5">
    <source>
        <dbReference type="ARBA" id="ARBA00023002"/>
    </source>
</evidence>
<dbReference type="InterPro" id="IPR016164">
    <property type="entry name" value="FAD-linked_Oxase-like_C"/>
</dbReference>
<comment type="similarity">
    <text evidence="2">Belongs to the oxygen-dependent FAD-linked oxidoreductase family.</text>
</comment>
<dbReference type="Gene3D" id="3.30.465.10">
    <property type="match status" value="1"/>
</dbReference>
<dbReference type="SUPFAM" id="SSF56176">
    <property type="entry name" value="FAD-binding/transporter-associated domain-like"/>
    <property type="match status" value="1"/>
</dbReference>
<gene>
    <name evidence="7" type="ORF">SAMN05444004_11723</name>
</gene>
<organism evidence="7 8">
    <name type="scientific">Jannaschia faecimaris</name>
    <dbReference type="NCBI Taxonomy" id="1244108"/>
    <lineage>
        <taxon>Bacteria</taxon>
        <taxon>Pseudomonadati</taxon>
        <taxon>Pseudomonadota</taxon>
        <taxon>Alphaproteobacteria</taxon>
        <taxon>Rhodobacterales</taxon>
        <taxon>Roseobacteraceae</taxon>
        <taxon>Jannaschia</taxon>
    </lineage>
</organism>
<feature type="domain" description="FAD-binding PCMH-type" evidence="6">
    <location>
        <begin position="49"/>
        <end position="220"/>
    </location>
</feature>
<dbReference type="AlphaFoldDB" id="A0A1H3TH00"/>
<dbReference type="PROSITE" id="PS00862">
    <property type="entry name" value="OX2_COVAL_FAD"/>
    <property type="match status" value="1"/>
</dbReference>
<dbReference type="InterPro" id="IPR050416">
    <property type="entry name" value="FAD-linked_Oxidoreductase"/>
</dbReference>
<dbReference type="PANTHER" id="PTHR42973:SF39">
    <property type="entry name" value="FAD-BINDING PCMH-TYPE DOMAIN-CONTAINING PROTEIN"/>
    <property type="match status" value="1"/>
</dbReference>
<proteinExistence type="inferred from homology"/>
<sequence>MTLTMKTFNGTAIDIPNGKLTSLQSSLRGKLINKADAGYDDARSLWNGMIDRRPGLIISAQDTNDIRLAVNFARENGLLLAVKSGGHQIAGHAVADGALLLNLSEMRGVHVDADKATAKVEPGCLLSDVDQETQRYGLAVPLGINSTTGVAGLTLGGGFGWITGKHGLTIDNLLSAEVICADGEVRVASATQHADLFWAIRGGGGNFGVVSSFEFALHPIGPEVLSGLIVHPLADARGLLQSYRDICARAPDELTIWAVMRQAPPLPFIPEDWHGKEVLIFAACYAGDMKDGEKALEELRDLGNPLADVIGPHPYAGWQQAFDPLLTPGARNYWKSNDFLKLTDGVIDSTLAAVVDLPDPQSEIFIAHLGGAMARVDPAATPFPQRKRHFVMNVHTRWSEPAKDQTCIAWARALFDRTAPDAAGSVYVNFMPSDDDGRMQEAYGPNIEKLRRIKAEYDPKNLFRLNHNINVEASEKLAT</sequence>
<dbReference type="InterPro" id="IPR016167">
    <property type="entry name" value="FAD-bd_PCMH_sub1"/>
</dbReference>
<dbReference type="InterPro" id="IPR006093">
    <property type="entry name" value="Oxy_OxRdtase_FAD_BS"/>
</dbReference>
<dbReference type="PANTHER" id="PTHR42973">
    <property type="entry name" value="BINDING OXIDOREDUCTASE, PUTATIVE (AFU_ORTHOLOGUE AFUA_1G17690)-RELATED"/>
    <property type="match status" value="1"/>
</dbReference>
<dbReference type="RefSeq" id="WP_244504696.1">
    <property type="nucleotide sequence ID" value="NZ_FNPX01000017.1"/>
</dbReference>
<protein>
    <submittedName>
        <fullName evidence="7">FAD/FMN-containing dehydrogenase</fullName>
    </submittedName>
</protein>
<dbReference type="Gene3D" id="3.30.43.10">
    <property type="entry name" value="Uridine Diphospho-n-acetylenolpyruvylglucosamine Reductase, domain 2"/>
    <property type="match status" value="1"/>
</dbReference>
<evidence type="ECO:0000256" key="2">
    <source>
        <dbReference type="ARBA" id="ARBA00005466"/>
    </source>
</evidence>
<evidence type="ECO:0000259" key="6">
    <source>
        <dbReference type="PROSITE" id="PS51387"/>
    </source>
</evidence>
<evidence type="ECO:0000256" key="4">
    <source>
        <dbReference type="ARBA" id="ARBA00022827"/>
    </source>
</evidence>
<dbReference type="InterPro" id="IPR016166">
    <property type="entry name" value="FAD-bd_PCMH"/>
</dbReference>
<evidence type="ECO:0000256" key="1">
    <source>
        <dbReference type="ARBA" id="ARBA00001974"/>
    </source>
</evidence>
<accession>A0A1H3TH00</accession>
<dbReference type="InterPro" id="IPR036318">
    <property type="entry name" value="FAD-bd_PCMH-like_sf"/>
</dbReference>
<reference evidence="8" key="1">
    <citation type="submission" date="2016-10" db="EMBL/GenBank/DDBJ databases">
        <authorList>
            <person name="Varghese N."/>
            <person name="Submissions S."/>
        </authorList>
    </citation>
    <scope>NUCLEOTIDE SEQUENCE [LARGE SCALE GENOMIC DNA]</scope>
    <source>
        <strain evidence="8">DSM 100420</strain>
    </source>
</reference>
<dbReference type="Pfam" id="PF01565">
    <property type="entry name" value="FAD_binding_4"/>
    <property type="match status" value="1"/>
</dbReference>
<keyword evidence="8" id="KW-1185">Reference proteome</keyword>
<keyword evidence="3" id="KW-0285">Flavoprotein</keyword>
<name>A0A1H3TH00_9RHOB</name>
<comment type="cofactor">
    <cofactor evidence="1">
        <name>FAD</name>
        <dbReference type="ChEBI" id="CHEBI:57692"/>
    </cofactor>
</comment>
<dbReference type="GO" id="GO:0071949">
    <property type="term" value="F:FAD binding"/>
    <property type="evidence" value="ECO:0007669"/>
    <property type="project" value="InterPro"/>
</dbReference>
<dbReference type="InterPro" id="IPR016169">
    <property type="entry name" value="FAD-bd_PCMH_sub2"/>
</dbReference>
<dbReference type="InterPro" id="IPR006094">
    <property type="entry name" value="Oxid_FAD_bind_N"/>
</dbReference>
<dbReference type="InterPro" id="IPR012951">
    <property type="entry name" value="BBE"/>
</dbReference>
<dbReference type="Proteomes" id="UP000198914">
    <property type="component" value="Unassembled WGS sequence"/>
</dbReference>
<evidence type="ECO:0000256" key="3">
    <source>
        <dbReference type="ARBA" id="ARBA00022630"/>
    </source>
</evidence>
<dbReference type="SUPFAM" id="SSF55103">
    <property type="entry name" value="FAD-linked oxidases, C-terminal domain"/>
    <property type="match status" value="1"/>
</dbReference>
<dbReference type="Gene3D" id="3.40.462.20">
    <property type="match status" value="1"/>
</dbReference>
<dbReference type="EMBL" id="FNPX01000017">
    <property type="protein sequence ID" value="SDZ49563.1"/>
    <property type="molecule type" value="Genomic_DNA"/>
</dbReference>